<comment type="similarity">
    <text evidence="3 6">Belongs to the MoeA family.</text>
</comment>
<dbReference type="AlphaFoldDB" id="A0A1M7RTP8"/>
<dbReference type="InterPro" id="IPR005110">
    <property type="entry name" value="MoeA_linker/N"/>
</dbReference>
<keyword evidence="4 6" id="KW-0501">Molybdenum cofactor biosynthesis</keyword>
<dbReference type="GO" id="GO:0005829">
    <property type="term" value="C:cytosol"/>
    <property type="evidence" value="ECO:0007669"/>
    <property type="project" value="TreeGrafter"/>
</dbReference>
<dbReference type="Pfam" id="PF03454">
    <property type="entry name" value="MoeA_C"/>
    <property type="match status" value="1"/>
</dbReference>
<dbReference type="PANTHER" id="PTHR10192">
    <property type="entry name" value="MOLYBDOPTERIN BIOSYNTHESIS PROTEIN"/>
    <property type="match status" value="1"/>
</dbReference>
<dbReference type="SMART" id="SM00852">
    <property type="entry name" value="MoCF_biosynth"/>
    <property type="match status" value="1"/>
</dbReference>
<dbReference type="InterPro" id="IPR038987">
    <property type="entry name" value="MoeA-like"/>
</dbReference>
<organism evidence="8 9">
    <name type="scientific">Desulfovibrio litoralis DSM 11393</name>
    <dbReference type="NCBI Taxonomy" id="1121455"/>
    <lineage>
        <taxon>Bacteria</taxon>
        <taxon>Pseudomonadati</taxon>
        <taxon>Thermodesulfobacteriota</taxon>
        <taxon>Desulfovibrionia</taxon>
        <taxon>Desulfovibrionales</taxon>
        <taxon>Desulfovibrionaceae</taxon>
        <taxon>Desulfovibrio</taxon>
    </lineage>
</organism>
<protein>
    <recommendedName>
        <fullName evidence="6">Molybdopterin molybdenumtransferase</fullName>
        <ecNumber evidence="6">2.10.1.1</ecNumber>
    </recommendedName>
</protein>
<gene>
    <name evidence="8" type="ORF">SAMN02745728_00137</name>
</gene>
<dbReference type="Gene3D" id="3.40.190.10">
    <property type="entry name" value="Periplasmic binding protein-like II"/>
    <property type="match status" value="1"/>
</dbReference>
<dbReference type="NCBIfam" id="NF011068">
    <property type="entry name" value="PRK14498.1"/>
    <property type="match status" value="1"/>
</dbReference>
<dbReference type="InterPro" id="IPR036425">
    <property type="entry name" value="MoaB/Mog-like_dom_sf"/>
</dbReference>
<dbReference type="SUPFAM" id="SSF63882">
    <property type="entry name" value="MoeA N-terminal region -like"/>
    <property type="match status" value="1"/>
</dbReference>
<keyword evidence="6" id="KW-0479">Metal-binding</keyword>
<dbReference type="PANTHER" id="PTHR10192:SF16">
    <property type="entry name" value="MOLYBDOPTERIN MOLYBDENUMTRANSFERASE"/>
    <property type="match status" value="1"/>
</dbReference>
<comment type="pathway">
    <text evidence="2 6">Cofactor biosynthesis; molybdopterin biosynthesis.</text>
</comment>
<evidence type="ECO:0000256" key="1">
    <source>
        <dbReference type="ARBA" id="ARBA00002901"/>
    </source>
</evidence>
<evidence type="ECO:0000313" key="9">
    <source>
        <dbReference type="Proteomes" id="UP000186469"/>
    </source>
</evidence>
<dbReference type="GO" id="GO:0061599">
    <property type="term" value="F:molybdopterin molybdotransferase activity"/>
    <property type="evidence" value="ECO:0007669"/>
    <property type="project" value="UniProtKB-UniRule"/>
</dbReference>
<evidence type="ECO:0000256" key="3">
    <source>
        <dbReference type="ARBA" id="ARBA00010763"/>
    </source>
</evidence>
<dbReference type="Pfam" id="PF00994">
    <property type="entry name" value="MoCF_biosynth"/>
    <property type="match status" value="1"/>
</dbReference>
<dbReference type="InterPro" id="IPR036688">
    <property type="entry name" value="MoeA_C_domain_IV_sf"/>
</dbReference>
<evidence type="ECO:0000256" key="4">
    <source>
        <dbReference type="ARBA" id="ARBA00023150"/>
    </source>
</evidence>
<dbReference type="Gene3D" id="3.40.980.10">
    <property type="entry name" value="MoaB/Mog-like domain"/>
    <property type="match status" value="1"/>
</dbReference>
<dbReference type="STRING" id="1121455.SAMN02745728_00137"/>
<comment type="cofactor">
    <cofactor evidence="6">
        <name>Mg(2+)</name>
        <dbReference type="ChEBI" id="CHEBI:18420"/>
    </cofactor>
</comment>
<dbReference type="InterPro" id="IPR005111">
    <property type="entry name" value="MoeA_C_domain_IV"/>
</dbReference>
<dbReference type="UniPathway" id="UPA00344"/>
<evidence type="ECO:0000259" key="7">
    <source>
        <dbReference type="SMART" id="SM00852"/>
    </source>
</evidence>
<comment type="catalytic activity">
    <reaction evidence="5">
        <text>adenylyl-molybdopterin + molybdate = Mo-molybdopterin + AMP + H(+)</text>
        <dbReference type="Rhea" id="RHEA:35047"/>
        <dbReference type="ChEBI" id="CHEBI:15378"/>
        <dbReference type="ChEBI" id="CHEBI:36264"/>
        <dbReference type="ChEBI" id="CHEBI:62727"/>
        <dbReference type="ChEBI" id="CHEBI:71302"/>
        <dbReference type="ChEBI" id="CHEBI:456215"/>
        <dbReference type="EC" id="2.10.1.1"/>
    </reaction>
</comment>
<evidence type="ECO:0000256" key="5">
    <source>
        <dbReference type="ARBA" id="ARBA00047317"/>
    </source>
</evidence>
<dbReference type="OrthoDB" id="9804758at2"/>
<evidence type="ECO:0000256" key="6">
    <source>
        <dbReference type="RuleBase" id="RU365090"/>
    </source>
</evidence>
<evidence type="ECO:0000256" key="2">
    <source>
        <dbReference type="ARBA" id="ARBA00005046"/>
    </source>
</evidence>
<dbReference type="Pfam" id="PF12727">
    <property type="entry name" value="PBP_like"/>
    <property type="match status" value="1"/>
</dbReference>
<dbReference type="Proteomes" id="UP000186469">
    <property type="component" value="Unassembled WGS sequence"/>
</dbReference>
<keyword evidence="6" id="KW-0460">Magnesium</keyword>
<keyword evidence="9" id="KW-1185">Reference proteome</keyword>
<dbReference type="EC" id="2.10.1.1" evidence="6"/>
<dbReference type="InterPro" id="IPR001453">
    <property type="entry name" value="MoaB/Mog_dom"/>
</dbReference>
<dbReference type="InterPro" id="IPR024370">
    <property type="entry name" value="PBP_domain"/>
</dbReference>
<dbReference type="GO" id="GO:0046872">
    <property type="term" value="F:metal ion binding"/>
    <property type="evidence" value="ECO:0007669"/>
    <property type="project" value="UniProtKB-UniRule"/>
</dbReference>
<sequence length="654" mass="71584">MENAKRNIYLKTLIIKEAVENVRKELNREALIKSEIIESQNVVGRTNAEAIFAKYSSPTFHSAAMDGIAVTANKTFVAREGHPLVLEYGKDYLPVNTGNTMPDGFDSVIMIEQVVKIDETKVSIENPAFPWQHVRRIGEDIVATELLYPQNHRFSAYDVGVLLSAGIWELKVWEPVKIRIIPTGDEILDFTKRPEPKAGQVIESNSQVLSALAKAQGCIVERIPPVPDTIEAVSKALKESLDAGITLTILCAGSSAGSKDFSRRAIEEHGRVIVHGISAMPGKPALLGLCKDNKGVERLVAGAPGYPVSSIVAYEELMSPLISWLERDFVAERESIDVELTRSIPSKLGVEEFVRLSVGRVNNKFVATPLGRGAGNLTTLSKAHAVTRLPLNSEGAEQGKLVKATLVRPRVELESTLVCVGSHDNILDLLADELMTLDKPIRLASTHVGSMGGLTALKNGSCHFAGTHLFDPETSDFNHSFLKKYLPEKQITLINLALRHQGFIVAKGNQKNIKDIHDLTRNDVKFINRQRGAGTRILLDYHLKQAKIDPKQVLGYDKEEFTHMTVAVNVLTGTADCGLGIKAAATALGLDFIPLAIERYDLAIPSEYLEGATAEPKMLALLDIIRSESFLKRVEALGGYETKLSGQVQVAKTK</sequence>
<dbReference type="Gene3D" id="2.40.340.10">
    <property type="entry name" value="MoeA, C-terminal, domain IV"/>
    <property type="match status" value="1"/>
</dbReference>
<dbReference type="EMBL" id="FRDI01000002">
    <property type="protein sequence ID" value="SHN49468.1"/>
    <property type="molecule type" value="Genomic_DNA"/>
</dbReference>
<reference evidence="8 9" key="1">
    <citation type="submission" date="2016-12" db="EMBL/GenBank/DDBJ databases">
        <authorList>
            <person name="Song W.-J."/>
            <person name="Kurnit D.M."/>
        </authorList>
    </citation>
    <scope>NUCLEOTIDE SEQUENCE [LARGE SCALE GENOMIC DNA]</scope>
    <source>
        <strain evidence="8 9">DSM 11393</strain>
    </source>
</reference>
<dbReference type="CDD" id="cd00887">
    <property type="entry name" value="MoeA"/>
    <property type="match status" value="1"/>
</dbReference>
<dbReference type="SUPFAM" id="SSF63867">
    <property type="entry name" value="MoeA C-terminal domain-like"/>
    <property type="match status" value="1"/>
</dbReference>
<dbReference type="Pfam" id="PF03453">
    <property type="entry name" value="MoeA_N"/>
    <property type="match status" value="1"/>
</dbReference>
<proteinExistence type="inferred from homology"/>
<dbReference type="SUPFAM" id="SSF53850">
    <property type="entry name" value="Periplasmic binding protein-like II"/>
    <property type="match status" value="1"/>
</dbReference>
<comment type="function">
    <text evidence="1 6">Catalyzes the insertion of molybdate into adenylated molybdopterin with the concomitant release of AMP.</text>
</comment>
<evidence type="ECO:0000313" key="8">
    <source>
        <dbReference type="EMBL" id="SHN49468.1"/>
    </source>
</evidence>
<dbReference type="GO" id="GO:0006777">
    <property type="term" value="P:Mo-molybdopterin cofactor biosynthetic process"/>
    <property type="evidence" value="ECO:0007669"/>
    <property type="project" value="UniProtKB-UniRule"/>
</dbReference>
<dbReference type="SUPFAM" id="SSF53218">
    <property type="entry name" value="Molybdenum cofactor biosynthesis proteins"/>
    <property type="match status" value="1"/>
</dbReference>
<keyword evidence="6" id="KW-0500">Molybdenum</keyword>
<dbReference type="Gene3D" id="3.90.105.10">
    <property type="entry name" value="Molybdopterin biosynthesis moea protein, domain 2"/>
    <property type="match status" value="1"/>
</dbReference>
<dbReference type="InterPro" id="IPR036135">
    <property type="entry name" value="MoeA_linker/N_sf"/>
</dbReference>
<keyword evidence="6" id="KW-0808">Transferase</keyword>
<accession>A0A1M7RTP8</accession>
<name>A0A1M7RTP8_9BACT</name>
<dbReference type="RefSeq" id="WP_072695472.1">
    <property type="nucleotide sequence ID" value="NZ_FRDI01000002.1"/>
</dbReference>
<feature type="domain" description="MoaB/Mog" evidence="7">
    <location>
        <begin position="179"/>
        <end position="324"/>
    </location>
</feature>
<dbReference type="Gene3D" id="2.170.190.11">
    <property type="entry name" value="Molybdopterin biosynthesis moea protein, domain 3"/>
    <property type="match status" value="1"/>
</dbReference>